<dbReference type="GO" id="GO:0008270">
    <property type="term" value="F:zinc ion binding"/>
    <property type="evidence" value="ECO:0007669"/>
    <property type="project" value="UniProtKB-KW"/>
</dbReference>
<dbReference type="PROSITE" id="PS00028">
    <property type="entry name" value="ZINC_FINGER_C2H2_1"/>
    <property type="match status" value="3"/>
</dbReference>
<dbReference type="SUPFAM" id="SSF57667">
    <property type="entry name" value="beta-beta-alpha zinc fingers"/>
    <property type="match status" value="1"/>
</dbReference>
<keyword evidence="9" id="KW-0539">Nucleus</keyword>
<dbReference type="InterPro" id="IPR036236">
    <property type="entry name" value="Znf_C2H2_sf"/>
</dbReference>
<keyword evidence="7" id="KW-0238">DNA-binding</keyword>
<dbReference type="PANTHER" id="PTHR47428:SF1">
    <property type="entry name" value="REGULATORY PROTEIN MIG1-RELATED"/>
    <property type="match status" value="1"/>
</dbReference>
<feature type="compositionally biased region" description="Low complexity" evidence="11">
    <location>
        <begin position="191"/>
        <end position="209"/>
    </location>
</feature>
<keyword evidence="5" id="KW-0862">Zinc</keyword>
<dbReference type="SMART" id="SM00355">
    <property type="entry name" value="ZnF_C2H2"/>
    <property type="match status" value="3"/>
</dbReference>
<evidence type="ECO:0000313" key="14">
    <source>
        <dbReference type="Proteomes" id="UP000605846"/>
    </source>
</evidence>
<evidence type="ECO:0000256" key="10">
    <source>
        <dbReference type="PROSITE-ProRule" id="PRU00042"/>
    </source>
</evidence>
<dbReference type="EMBL" id="JABAYA010000016">
    <property type="protein sequence ID" value="KAF7730416.1"/>
    <property type="molecule type" value="Genomic_DNA"/>
</dbReference>
<evidence type="ECO:0000313" key="13">
    <source>
        <dbReference type="EMBL" id="KAF7730416.1"/>
    </source>
</evidence>
<dbReference type="InterPro" id="IPR051007">
    <property type="entry name" value="creA/MIG_C2H2-ZnF"/>
</dbReference>
<dbReference type="GO" id="GO:0005737">
    <property type="term" value="C:cytoplasm"/>
    <property type="evidence" value="ECO:0007669"/>
    <property type="project" value="TreeGrafter"/>
</dbReference>
<feature type="domain" description="C2H2-type" evidence="12">
    <location>
        <begin position="142"/>
        <end position="167"/>
    </location>
</feature>
<evidence type="ECO:0000256" key="11">
    <source>
        <dbReference type="SAM" id="MobiDB-lite"/>
    </source>
</evidence>
<evidence type="ECO:0000259" key="12">
    <source>
        <dbReference type="PROSITE" id="PS50157"/>
    </source>
</evidence>
<proteinExistence type="predicted"/>
<dbReference type="PANTHER" id="PTHR47428">
    <property type="entry name" value="REGULATORY PROTEIN MIG1-RELATED"/>
    <property type="match status" value="1"/>
</dbReference>
<reference evidence="13" key="1">
    <citation type="submission" date="2020-01" db="EMBL/GenBank/DDBJ databases">
        <title>Genome Sequencing of Three Apophysomyces-Like Fungal Strains Confirms a Novel Fungal Genus in the Mucoromycota with divergent Burkholderia-like Endosymbiotic Bacteria.</title>
        <authorList>
            <person name="Stajich J.E."/>
            <person name="Macias A.M."/>
            <person name="Carter-House D."/>
            <person name="Lovett B."/>
            <person name="Kasson L.R."/>
            <person name="Berry K."/>
            <person name="Grigoriev I."/>
            <person name="Chang Y."/>
            <person name="Spatafora J."/>
            <person name="Kasson M.T."/>
        </authorList>
    </citation>
    <scope>NUCLEOTIDE SEQUENCE</scope>
    <source>
        <strain evidence="13">NRRL A-21654</strain>
    </source>
</reference>
<feature type="domain" description="C2H2-type" evidence="12">
    <location>
        <begin position="22"/>
        <end position="49"/>
    </location>
</feature>
<evidence type="ECO:0000256" key="3">
    <source>
        <dbReference type="ARBA" id="ARBA00022737"/>
    </source>
</evidence>
<evidence type="ECO:0000256" key="7">
    <source>
        <dbReference type="ARBA" id="ARBA00023125"/>
    </source>
</evidence>
<evidence type="ECO:0000256" key="2">
    <source>
        <dbReference type="ARBA" id="ARBA00022723"/>
    </source>
</evidence>
<evidence type="ECO:0000256" key="9">
    <source>
        <dbReference type="ARBA" id="ARBA00023242"/>
    </source>
</evidence>
<name>A0A8H7BTR0_9FUNG</name>
<evidence type="ECO:0000256" key="6">
    <source>
        <dbReference type="ARBA" id="ARBA00023015"/>
    </source>
</evidence>
<keyword evidence="2" id="KW-0479">Metal-binding</keyword>
<keyword evidence="8" id="KW-0804">Transcription</keyword>
<keyword evidence="3" id="KW-0677">Repeat</keyword>
<keyword evidence="14" id="KW-1185">Reference proteome</keyword>
<keyword evidence="6" id="KW-0805">Transcription regulation</keyword>
<evidence type="ECO:0000256" key="1">
    <source>
        <dbReference type="ARBA" id="ARBA00004123"/>
    </source>
</evidence>
<dbReference type="Gene3D" id="3.30.160.60">
    <property type="entry name" value="Classic Zinc Finger"/>
    <property type="match status" value="3"/>
</dbReference>
<evidence type="ECO:0000256" key="4">
    <source>
        <dbReference type="ARBA" id="ARBA00022771"/>
    </source>
</evidence>
<organism evidence="13 14">
    <name type="scientific">Apophysomyces ossiformis</name>
    <dbReference type="NCBI Taxonomy" id="679940"/>
    <lineage>
        <taxon>Eukaryota</taxon>
        <taxon>Fungi</taxon>
        <taxon>Fungi incertae sedis</taxon>
        <taxon>Mucoromycota</taxon>
        <taxon>Mucoromycotina</taxon>
        <taxon>Mucoromycetes</taxon>
        <taxon>Mucorales</taxon>
        <taxon>Mucorineae</taxon>
        <taxon>Mucoraceae</taxon>
        <taxon>Apophysomyces</taxon>
    </lineage>
</organism>
<dbReference type="Proteomes" id="UP000605846">
    <property type="component" value="Unassembled WGS sequence"/>
</dbReference>
<comment type="subcellular location">
    <subcellularLocation>
        <location evidence="1">Nucleus</location>
    </subcellularLocation>
</comment>
<evidence type="ECO:0000256" key="5">
    <source>
        <dbReference type="ARBA" id="ARBA00022833"/>
    </source>
</evidence>
<dbReference type="GO" id="GO:0005634">
    <property type="term" value="C:nucleus"/>
    <property type="evidence" value="ECO:0007669"/>
    <property type="project" value="UniProtKB-SubCell"/>
</dbReference>
<comment type="caution">
    <text evidence="13">The sequence shown here is derived from an EMBL/GenBank/DDBJ whole genome shotgun (WGS) entry which is preliminary data.</text>
</comment>
<dbReference type="PROSITE" id="PS50157">
    <property type="entry name" value="ZINC_FINGER_C2H2_2"/>
    <property type="match status" value="3"/>
</dbReference>
<dbReference type="FunFam" id="3.30.160.60:FF:000045">
    <property type="entry name" value="ZFP69 zinc finger protein B"/>
    <property type="match status" value="1"/>
</dbReference>
<dbReference type="Pfam" id="PF00096">
    <property type="entry name" value="zf-C2H2"/>
    <property type="match status" value="1"/>
</dbReference>
<accession>A0A8H7BTR0</accession>
<protein>
    <recommendedName>
        <fullName evidence="12">C2H2-type domain-containing protein</fullName>
    </recommendedName>
</protein>
<dbReference type="InterPro" id="IPR013087">
    <property type="entry name" value="Znf_C2H2_type"/>
</dbReference>
<dbReference type="GO" id="GO:0000978">
    <property type="term" value="F:RNA polymerase II cis-regulatory region sequence-specific DNA binding"/>
    <property type="evidence" value="ECO:0007669"/>
    <property type="project" value="TreeGrafter"/>
</dbReference>
<sequence length="264" mass="30622">MNTLSMLMNPDVDPQVALHRPYKCDFCHKSFYRLEHKVRHVRTHTGEKPHVCTYPQCDKRFARSDELSRHIRVHTAPPSVLLQRRRKVRRSATKSRSSEDEEAYLRQQQHCSILRFVQPNVTSSQRSARVSPYRQSSQAKLHHCPASGCYKSFWRRGQLTRHIEKQHDLTLTQEELDDPAKLKLLMSPDLSSADSSPRTTASSSPSLTTNKDDEDDELAYLPTLFNQEKDMWPKAHLLPPSPPRSDDLMWQSECRLPSIKLLLN</sequence>
<gene>
    <name evidence="13" type="ORF">EC973_002222</name>
</gene>
<keyword evidence="4 10" id="KW-0863">Zinc-finger</keyword>
<feature type="domain" description="C2H2-type" evidence="12">
    <location>
        <begin position="50"/>
        <end position="79"/>
    </location>
</feature>
<dbReference type="GO" id="GO:0000433">
    <property type="term" value="P:carbon catabolite repression of transcription from RNA polymerase II promoter by glucose"/>
    <property type="evidence" value="ECO:0007669"/>
    <property type="project" value="TreeGrafter"/>
</dbReference>
<dbReference type="FunFam" id="3.30.160.60:FF:000018">
    <property type="entry name" value="Krueppel-like factor 15"/>
    <property type="match status" value="1"/>
</dbReference>
<evidence type="ECO:0000256" key="8">
    <source>
        <dbReference type="ARBA" id="ARBA00023163"/>
    </source>
</evidence>
<dbReference type="OrthoDB" id="654211at2759"/>
<dbReference type="AlphaFoldDB" id="A0A8H7BTR0"/>
<feature type="region of interest" description="Disordered" evidence="11">
    <location>
        <begin position="188"/>
        <end position="216"/>
    </location>
</feature>